<sequence length="300" mass="33662">MKKTPIIFTLFGHDELTYTIHQKCHYELGTISFHQFPDKETLVRIDSDVAERVVIFVANLVHPNPKILPLLFAAETAKSLGASKIVLVTPYLTYMRQDKAFEPGQGITSVYFAELISAYFDSLITVDPHLHRWSDLNAIYKIPTKVLHATYEISSWISQHVSNPILIGPDSESAQWVETIAQKSSAPFTILEKIRKSDTHVEISIPGIKQYCKATPILIDDIISTGMTMMETLTHLSSLKMKPAVCIGVHAVFAENAYQKLLLSHAAKIITCNTIPHTSNNIDVSQDIIDFLLNWNTTNE</sequence>
<evidence type="ECO:0000256" key="1">
    <source>
        <dbReference type="ARBA" id="ARBA00013247"/>
    </source>
</evidence>
<dbReference type="Proteomes" id="UP000186808">
    <property type="component" value="Unassembled WGS sequence"/>
</dbReference>
<evidence type="ECO:0000313" key="12">
    <source>
        <dbReference type="EMBL" id="STO24671.1"/>
    </source>
</evidence>
<dbReference type="STRING" id="464.Lgor_3189"/>
<evidence type="ECO:0000256" key="8">
    <source>
        <dbReference type="RuleBase" id="RU004324"/>
    </source>
</evidence>
<reference evidence="12 14" key="2">
    <citation type="submission" date="2018-06" db="EMBL/GenBank/DDBJ databases">
        <authorList>
            <consortium name="Pathogen Informatics"/>
            <person name="Doyle S."/>
        </authorList>
    </citation>
    <scope>NUCLEOTIDE SEQUENCE [LARGE SCALE GENOMIC DNA]</scope>
    <source>
        <strain evidence="12 14">NCTC11401</strain>
    </source>
</reference>
<organism evidence="12 14">
    <name type="scientific">Fluoribacter gormanii</name>
    <dbReference type="NCBI Taxonomy" id="464"/>
    <lineage>
        <taxon>Bacteria</taxon>
        <taxon>Pseudomonadati</taxon>
        <taxon>Pseudomonadota</taxon>
        <taxon>Gammaproteobacteria</taxon>
        <taxon>Legionellales</taxon>
        <taxon>Legionellaceae</taxon>
        <taxon>Fluoribacter</taxon>
    </lineage>
</organism>
<evidence type="ECO:0000256" key="7">
    <source>
        <dbReference type="ARBA" id="ARBA00049535"/>
    </source>
</evidence>
<dbReference type="GO" id="GO:0002189">
    <property type="term" value="C:ribose phosphate diphosphokinase complex"/>
    <property type="evidence" value="ECO:0007669"/>
    <property type="project" value="TreeGrafter"/>
</dbReference>
<proteinExistence type="inferred from homology"/>
<dbReference type="PANTHER" id="PTHR10210">
    <property type="entry name" value="RIBOSE-PHOSPHATE DIPHOSPHOKINASE FAMILY MEMBER"/>
    <property type="match status" value="1"/>
</dbReference>
<dbReference type="InterPro" id="IPR029057">
    <property type="entry name" value="PRTase-like"/>
</dbReference>
<reference evidence="11 13" key="1">
    <citation type="submission" date="2017-01" db="EMBL/GenBank/DDBJ databases">
        <authorList>
            <person name="Varghese N."/>
            <person name="Submissions S."/>
        </authorList>
    </citation>
    <scope>NUCLEOTIDE SEQUENCE [LARGE SCALE GENOMIC DNA]</scope>
    <source>
        <strain evidence="11 13">ATCC 33342</strain>
    </source>
</reference>
<dbReference type="GO" id="GO:0005737">
    <property type="term" value="C:cytoplasm"/>
    <property type="evidence" value="ECO:0007669"/>
    <property type="project" value="TreeGrafter"/>
</dbReference>
<evidence type="ECO:0000256" key="6">
    <source>
        <dbReference type="ARBA" id="ARBA00022840"/>
    </source>
</evidence>
<accession>A0A377GIR3</accession>
<dbReference type="Gene3D" id="3.40.50.2020">
    <property type="match status" value="2"/>
</dbReference>
<dbReference type="GO" id="GO:0006164">
    <property type="term" value="P:purine nucleotide biosynthetic process"/>
    <property type="evidence" value="ECO:0007669"/>
    <property type="project" value="TreeGrafter"/>
</dbReference>
<gene>
    <name evidence="12" type="primary">prs_2</name>
    <name evidence="12" type="ORF">NCTC11401_01488</name>
    <name evidence="11" type="ORF">SAMN05421777_10468</name>
</gene>
<feature type="domain" description="Phosphoribosyltransferase" evidence="9">
    <location>
        <begin position="149"/>
        <end position="284"/>
    </location>
</feature>
<dbReference type="InterPro" id="IPR005946">
    <property type="entry name" value="Rib-P_diPkinase"/>
</dbReference>
<dbReference type="EMBL" id="UGGV01000001">
    <property type="protein sequence ID" value="STO24671.1"/>
    <property type="molecule type" value="Genomic_DNA"/>
</dbReference>
<dbReference type="FunFam" id="3.40.50.2020:FF:000014">
    <property type="entry name" value="Ribose-phosphate pyrophosphokinase 1"/>
    <property type="match status" value="1"/>
</dbReference>
<feature type="domain" description="Ribose-phosphate pyrophosphokinase N-terminal" evidence="10">
    <location>
        <begin position="7"/>
        <end position="118"/>
    </location>
</feature>
<dbReference type="NCBIfam" id="TIGR01251">
    <property type="entry name" value="ribP_PPkin"/>
    <property type="match status" value="1"/>
</dbReference>
<dbReference type="EC" id="2.7.6.1" evidence="1"/>
<dbReference type="GO" id="GO:0004749">
    <property type="term" value="F:ribose phosphate diphosphokinase activity"/>
    <property type="evidence" value="ECO:0007669"/>
    <property type="project" value="UniProtKB-EC"/>
</dbReference>
<dbReference type="RefSeq" id="WP_058469498.1">
    <property type="nucleotide sequence ID" value="NZ_CAAAIX010000003.1"/>
</dbReference>
<dbReference type="NCBIfam" id="NF005537">
    <property type="entry name" value="PRK07199.1"/>
    <property type="match status" value="1"/>
</dbReference>
<protein>
    <recommendedName>
        <fullName evidence="1">ribose-phosphate diphosphokinase</fullName>
        <ecNumber evidence="1">2.7.6.1</ecNumber>
    </recommendedName>
</protein>
<keyword evidence="5 12" id="KW-0418">Kinase</keyword>
<keyword evidence="2 12" id="KW-0808">Transferase</keyword>
<dbReference type="EMBL" id="FTNL01000004">
    <property type="protein sequence ID" value="SIQ90160.1"/>
    <property type="molecule type" value="Genomic_DNA"/>
</dbReference>
<evidence type="ECO:0000259" key="9">
    <source>
        <dbReference type="Pfam" id="PF00156"/>
    </source>
</evidence>
<dbReference type="InterPro" id="IPR000836">
    <property type="entry name" value="PRTase_dom"/>
</dbReference>
<evidence type="ECO:0000256" key="5">
    <source>
        <dbReference type="ARBA" id="ARBA00022777"/>
    </source>
</evidence>
<dbReference type="SMART" id="SM01400">
    <property type="entry name" value="Pribosyltran_N"/>
    <property type="match status" value="1"/>
</dbReference>
<dbReference type="GO" id="GO:0005524">
    <property type="term" value="F:ATP binding"/>
    <property type="evidence" value="ECO:0007669"/>
    <property type="project" value="UniProtKB-KW"/>
</dbReference>
<dbReference type="OrthoDB" id="324294at2"/>
<evidence type="ECO:0000259" key="10">
    <source>
        <dbReference type="Pfam" id="PF13793"/>
    </source>
</evidence>
<keyword evidence="3 8" id="KW-0545">Nucleotide biosynthesis</keyword>
<comment type="catalytic activity">
    <reaction evidence="7">
        <text>D-ribose 5-phosphate + ATP = 5-phospho-alpha-D-ribose 1-diphosphate + AMP + H(+)</text>
        <dbReference type="Rhea" id="RHEA:15609"/>
        <dbReference type="ChEBI" id="CHEBI:15378"/>
        <dbReference type="ChEBI" id="CHEBI:30616"/>
        <dbReference type="ChEBI" id="CHEBI:58017"/>
        <dbReference type="ChEBI" id="CHEBI:78346"/>
        <dbReference type="ChEBI" id="CHEBI:456215"/>
        <dbReference type="EC" id="2.7.6.1"/>
    </reaction>
</comment>
<evidence type="ECO:0000313" key="13">
    <source>
        <dbReference type="Proteomes" id="UP000186808"/>
    </source>
</evidence>
<dbReference type="CDD" id="cd06223">
    <property type="entry name" value="PRTases_typeI"/>
    <property type="match status" value="1"/>
</dbReference>
<evidence type="ECO:0000256" key="3">
    <source>
        <dbReference type="ARBA" id="ARBA00022727"/>
    </source>
</evidence>
<evidence type="ECO:0000313" key="11">
    <source>
        <dbReference type="EMBL" id="SIQ90160.1"/>
    </source>
</evidence>
<name>A0A377GIR3_9GAMM</name>
<dbReference type="GO" id="GO:0016301">
    <property type="term" value="F:kinase activity"/>
    <property type="evidence" value="ECO:0007669"/>
    <property type="project" value="UniProtKB-KW"/>
</dbReference>
<keyword evidence="6" id="KW-0067">ATP-binding</keyword>
<dbReference type="Pfam" id="PF00156">
    <property type="entry name" value="Pribosyltran"/>
    <property type="match status" value="1"/>
</dbReference>
<keyword evidence="13" id="KW-1185">Reference proteome</keyword>
<dbReference type="GO" id="GO:0006015">
    <property type="term" value="P:5-phosphoribose 1-diphosphate biosynthetic process"/>
    <property type="evidence" value="ECO:0007669"/>
    <property type="project" value="TreeGrafter"/>
</dbReference>
<dbReference type="GO" id="GO:0000287">
    <property type="term" value="F:magnesium ion binding"/>
    <property type="evidence" value="ECO:0007669"/>
    <property type="project" value="InterPro"/>
</dbReference>
<dbReference type="Proteomes" id="UP000254374">
    <property type="component" value="Unassembled WGS sequence"/>
</dbReference>
<evidence type="ECO:0000313" key="14">
    <source>
        <dbReference type="Proteomes" id="UP000254374"/>
    </source>
</evidence>
<evidence type="ECO:0000256" key="2">
    <source>
        <dbReference type="ARBA" id="ARBA00022679"/>
    </source>
</evidence>
<dbReference type="SUPFAM" id="SSF53271">
    <property type="entry name" value="PRTase-like"/>
    <property type="match status" value="2"/>
</dbReference>
<dbReference type="PANTHER" id="PTHR10210:SF32">
    <property type="entry name" value="RIBOSE-PHOSPHATE PYROPHOSPHOKINASE 2"/>
    <property type="match status" value="1"/>
</dbReference>
<keyword evidence="4" id="KW-0547">Nucleotide-binding</keyword>
<dbReference type="AlphaFoldDB" id="A0A377GIR3"/>
<evidence type="ECO:0000256" key="4">
    <source>
        <dbReference type="ARBA" id="ARBA00022741"/>
    </source>
</evidence>
<dbReference type="Pfam" id="PF13793">
    <property type="entry name" value="Pribosyltran_N"/>
    <property type="match status" value="1"/>
</dbReference>
<dbReference type="InterPro" id="IPR029099">
    <property type="entry name" value="Pribosyltran_N"/>
</dbReference>
<comment type="similarity">
    <text evidence="8">Belongs to the ribose-phosphate pyrophosphokinase family.</text>
</comment>